<evidence type="ECO:0000256" key="1">
    <source>
        <dbReference type="SAM" id="Phobius"/>
    </source>
</evidence>
<evidence type="ECO:0000313" key="3">
    <source>
        <dbReference type="Proteomes" id="UP001500831"/>
    </source>
</evidence>
<gene>
    <name evidence="2" type="ORF">GCM10010517_37200</name>
</gene>
<feature type="transmembrane region" description="Helical" evidence="1">
    <location>
        <begin position="421"/>
        <end position="443"/>
    </location>
</feature>
<dbReference type="EMBL" id="BAAAVI010000024">
    <property type="protein sequence ID" value="GAA2876107.1"/>
    <property type="molecule type" value="Genomic_DNA"/>
</dbReference>
<feature type="transmembrane region" description="Helical" evidence="1">
    <location>
        <begin position="7"/>
        <end position="26"/>
    </location>
</feature>
<feature type="transmembrane region" description="Helical" evidence="1">
    <location>
        <begin position="455"/>
        <end position="475"/>
    </location>
</feature>
<evidence type="ECO:0008006" key="4">
    <source>
        <dbReference type="Google" id="ProtNLM"/>
    </source>
</evidence>
<feature type="transmembrane region" description="Helical" evidence="1">
    <location>
        <begin position="46"/>
        <end position="66"/>
    </location>
</feature>
<name>A0ABN3VZG9_9ACTN</name>
<dbReference type="SUPFAM" id="SSF50939">
    <property type="entry name" value="Sialidases"/>
    <property type="match status" value="1"/>
</dbReference>
<sequence length="485" mass="49700">MEHSRVPALAWLGHPATVVATFVLLVNDHLLKALQPGPVTGKLSDIAGLLVAPPLLALALSLAFAFSPALVRLAAPAATVATGIGFALVKTTEAGAGLASQAWTLVAGPSRVLADPTDLVALPALGAAWLVWRRSRADHAVRRARVLIIVPVALISVTATSQAPAPPAAVAVTADDDAITVFSTSGFSRGAAFSRDGGRTWSPAPAPAALPSPATRACLPDDPRHCYRVVPPRLAVDESLDGGANWKTVWTVSEGRADALRRNTEDHSARAWQGSAAVAVQRRPDGHVVVVANGNDGIAVRDTRGTWQRLGFPPSGEGFSADAAVPLRSPDVSLVPEYRNGFFAGLLGFMAGMAVARRHEPRTSRLAVSAYILAPAGFVLSLPSDSVLGTLMLVAGVACALIAAALTTAAAIKARVPGRAWAALLAIAVCTPLVIGAVFTSWVSGTPDDYATAGLLAWLAGGTGVGASVLVGWTATRNAAGRPAA</sequence>
<keyword evidence="1" id="KW-0472">Membrane</keyword>
<proteinExistence type="predicted"/>
<accession>A0ABN3VZG9</accession>
<feature type="transmembrane region" description="Helical" evidence="1">
    <location>
        <begin position="363"/>
        <end position="382"/>
    </location>
</feature>
<protein>
    <recommendedName>
        <fullName evidence="4">Exo-alpha-sialidase</fullName>
    </recommendedName>
</protein>
<dbReference type="Gene3D" id="2.130.10.10">
    <property type="entry name" value="YVTN repeat-like/Quinoprotein amine dehydrogenase"/>
    <property type="match status" value="1"/>
</dbReference>
<keyword evidence="1" id="KW-0812">Transmembrane</keyword>
<dbReference type="InterPro" id="IPR036278">
    <property type="entry name" value="Sialidase_sf"/>
</dbReference>
<keyword evidence="1" id="KW-1133">Transmembrane helix</keyword>
<dbReference type="InterPro" id="IPR015943">
    <property type="entry name" value="WD40/YVTN_repeat-like_dom_sf"/>
</dbReference>
<feature type="transmembrane region" description="Helical" evidence="1">
    <location>
        <begin position="388"/>
        <end position="409"/>
    </location>
</feature>
<reference evidence="2 3" key="1">
    <citation type="journal article" date="2019" name="Int. J. Syst. Evol. Microbiol.">
        <title>The Global Catalogue of Microorganisms (GCM) 10K type strain sequencing project: providing services to taxonomists for standard genome sequencing and annotation.</title>
        <authorList>
            <consortium name="The Broad Institute Genomics Platform"/>
            <consortium name="The Broad Institute Genome Sequencing Center for Infectious Disease"/>
            <person name="Wu L."/>
            <person name="Ma J."/>
        </authorList>
    </citation>
    <scope>NUCLEOTIDE SEQUENCE [LARGE SCALE GENOMIC DNA]</scope>
    <source>
        <strain evidence="2 3">JCM 6242</strain>
    </source>
</reference>
<organism evidence="2 3">
    <name type="scientific">Streptosporangium fragile</name>
    <dbReference type="NCBI Taxonomy" id="46186"/>
    <lineage>
        <taxon>Bacteria</taxon>
        <taxon>Bacillati</taxon>
        <taxon>Actinomycetota</taxon>
        <taxon>Actinomycetes</taxon>
        <taxon>Streptosporangiales</taxon>
        <taxon>Streptosporangiaceae</taxon>
        <taxon>Streptosporangium</taxon>
    </lineage>
</organism>
<dbReference type="Proteomes" id="UP001500831">
    <property type="component" value="Unassembled WGS sequence"/>
</dbReference>
<comment type="caution">
    <text evidence="2">The sequence shown here is derived from an EMBL/GenBank/DDBJ whole genome shotgun (WGS) entry which is preliminary data.</text>
</comment>
<evidence type="ECO:0000313" key="2">
    <source>
        <dbReference type="EMBL" id="GAA2876107.1"/>
    </source>
</evidence>
<keyword evidence="3" id="KW-1185">Reference proteome</keyword>